<dbReference type="SUPFAM" id="SSF55048">
    <property type="entry name" value="Probable ACP-binding domain of malonyl-CoA ACP transacylase"/>
    <property type="match status" value="2"/>
</dbReference>
<dbReference type="SUPFAM" id="SSF52151">
    <property type="entry name" value="FabD/lysophospholipase-like"/>
    <property type="match status" value="2"/>
</dbReference>
<dbReference type="PROSITE" id="PS52004">
    <property type="entry name" value="KS3_2"/>
    <property type="match status" value="2"/>
</dbReference>
<dbReference type="CDD" id="cd00833">
    <property type="entry name" value="PKS"/>
    <property type="match status" value="2"/>
</dbReference>
<proteinExistence type="predicted"/>
<keyword evidence="7" id="KW-0012">Acyltransferase</keyword>
<keyword evidence="2" id="KW-0596">Phosphopantetheine</keyword>
<dbReference type="InterPro" id="IPR049552">
    <property type="entry name" value="PKS_DH_N"/>
</dbReference>
<dbReference type="EMBL" id="JBEPBX010000020">
    <property type="protein sequence ID" value="MER6615929.1"/>
    <property type="molecule type" value="Genomic_DNA"/>
</dbReference>
<evidence type="ECO:0000256" key="5">
    <source>
        <dbReference type="ARBA" id="ARBA00023194"/>
    </source>
</evidence>
<dbReference type="InterPro" id="IPR049900">
    <property type="entry name" value="PKS_mFAS_DH"/>
</dbReference>
<dbReference type="Proteomes" id="UP001445472">
    <property type="component" value="Unassembled WGS sequence"/>
</dbReference>
<reference evidence="13 14" key="1">
    <citation type="submission" date="2024-06" db="EMBL/GenBank/DDBJ databases">
        <title>The Natural Products Discovery Center: Release of the First 8490 Sequenced Strains for Exploring Actinobacteria Biosynthetic Diversity.</title>
        <authorList>
            <person name="Kalkreuter E."/>
            <person name="Kautsar S.A."/>
            <person name="Yang D."/>
            <person name="Bader C.D."/>
            <person name="Teijaro C.N."/>
            <person name="Fluegel L."/>
            <person name="Davis C.M."/>
            <person name="Simpson J.R."/>
            <person name="Lauterbach L."/>
            <person name="Steele A.D."/>
            <person name="Gui C."/>
            <person name="Meng S."/>
            <person name="Li G."/>
            <person name="Viehrig K."/>
            <person name="Ye F."/>
            <person name="Su P."/>
            <person name="Kiefer A.F."/>
            <person name="Nichols A."/>
            <person name="Cepeda A.J."/>
            <person name="Yan W."/>
            <person name="Fan B."/>
            <person name="Jiang Y."/>
            <person name="Adhikari A."/>
            <person name="Zheng C.-J."/>
            <person name="Schuster L."/>
            <person name="Cowan T.M."/>
            <person name="Smanski M.J."/>
            <person name="Chevrette M.G."/>
            <person name="De Carvalho L.P.S."/>
            <person name="Shen B."/>
        </authorList>
    </citation>
    <scope>NUCLEOTIDE SEQUENCE [LARGE SCALE GENOMIC DNA]</scope>
    <source>
        <strain evidence="13 14">NPDC000837</strain>
    </source>
</reference>
<feature type="domain" description="Carrier" evidence="10">
    <location>
        <begin position="904"/>
        <end position="979"/>
    </location>
</feature>
<feature type="active site" description="Proton acceptor; for dehydratase activity" evidence="8">
    <location>
        <position position="1920"/>
    </location>
</feature>
<dbReference type="SUPFAM" id="SSF51735">
    <property type="entry name" value="NAD(P)-binding Rossmann-fold domains"/>
    <property type="match status" value="2"/>
</dbReference>
<name>A0ABV1UYQ1_9ACTN</name>
<dbReference type="InterPro" id="IPR055123">
    <property type="entry name" value="SpnB-like_Rossmann"/>
</dbReference>
<dbReference type="InterPro" id="IPR036291">
    <property type="entry name" value="NAD(P)-bd_dom_sf"/>
</dbReference>
<dbReference type="InterPro" id="IPR050091">
    <property type="entry name" value="PKS_NRPS_Biosynth_Enz"/>
</dbReference>
<dbReference type="InterPro" id="IPR049551">
    <property type="entry name" value="PKS_DH_C"/>
</dbReference>
<dbReference type="PROSITE" id="PS50075">
    <property type="entry name" value="CARRIER"/>
    <property type="match status" value="2"/>
</dbReference>
<dbReference type="InterPro" id="IPR009081">
    <property type="entry name" value="PP-bd_ACP"/>
</dbReference>
<dbReference type="InterPro" id="IPR001227">
    <property type="entry name" value="Ac_transferase_dom_sf"/>
</dbReference>
<dbReference type="InterPro" id="IPR016035">
    <property type="entry name" value="Acyl_Trfase/lysoPLipase"/>
</dbReference>
<evidence type="ECO:0000256" key="7">
    <source>
        <dbReference type="ARBA" id="ARBA00023315"/>
    </source>
</evidence>
<dbReference type="Gene3D" id="3.30.70.3290">
    <property type="match status" value="2"/>
</dbReference>
<dbReference type="Pfam" id="PF14765">
    <property type="entry name" value="PS-DH"/>
    <property type="match status" value="1"/>
</dbReference>
<evidence type="ECO:0000313" key="13">
    <source>
        <dbReference type="EMBL" id="MER6615929.1"/>
    </source>
</evidence>
<feature type="region of interest" description="Disordered" evidence="9">
    <location>
        <begin position="429"/>
        <end position="451"/>
    </location>
</feature>
<dbReference type="InterPro" id="IPR016039">
    <property type="entry name" value="Thiolase-like"/>
</dbReference>
<dbReference type="InterPro" id="IPR018201">
    <property type="entry name" value="Ketoacyl_synth_AS"/>
</dbReference>
<evidence type="ECO:0000256" key="3">
    <source>
        <dbReference type="ARBA" id="ARBA00022553"/>
    </source>
</evidence>
<evidence type="ECO:0000256" key="4">
    <source>
        <dbReference type="ARBA" id="ARBA00022679"/>
    </source>
</evidence>
<dbReference type="SMART" id="SM00825">
    <property type="entry name" value="PKS_KS"/>
    <property type="match status" value="2"/>
</dbReference>
<feature type="compositionally biased region" description="Pro residues" evidence="9">
    <location>
        <begin position="435"/>
        <end position="447"/>
    </location>
</feature>
<dbReference type="CDD" id="cd08956">
    <property type="entry name" value="KR_3_FAS_SDR_x"/>
    <property type="match status" value="1"/>
</dbReference>
<evidence type="ECO:0000259" key="12">
    <source>
        <dbReference type="PROSITE" id="PS52019"/>
    </source>
</evidence>
<feature type="domain" description="Ketosynthase family 3 (KS3)" evidence="11">
    <location>
        <begin position="15"/>
        <end position="429"/>
    </location>
</feature>
<dbReference type="InterPro" id="IPR016036">
    <property type="entry name" value="Malonyl_transacylase_ACP-bd"/>
</dbReference>
<dbReference type="Gene3D" id="3.40.50.720">
    <property type="entry name" value="NAD(P)-binding Rossmann-like Domain"/>
    <property type="match status" value="1"/>
</dbReference>
<comment type="pathway">
    <text evidence="1">Antibiotic biosynthesis.</text>
</comment>
<dbReference type="PANTHER" id="PTHR43775">
    <property type="entry name" value="FATTY ACID SYNTHASE"/>
    <property type="match status" value="1"/>
</dbReference>
<dbReference type="Pfam" id="PF08659">
    <property type="entry name" value="KR"/>
    <property type="match status" value="1"/>
</dbReference>
<keyword evidence="14" id="KW-1185">Reference proteome</keyword>
<dbReference type="InterPro" id="IPR014043">
    <property type="entry name" value="Acyl_transferase_dom"/>
</dbReference>
<dbReference type="PANTHER" id="PTHR43775:SF51">
    <property type="entry name" value="INACTIVE PHENOLPHTHIOCEROL SYNTHESIS POLYKETIDE SYNTHASE TYPE I PKS1-RELATED"/>
    <property type="match status" value="1"/>
</dbReference>
<protein>
    <submittedName>
        <fullName evidence="13">Type I polyketide synthase</fullName>
    </submittedName>
</protein>
<dbReference type="Pfam" id="PF21089">
    <property type="entry name" value="PKS_DH_N"/>
    <property type="match status" value="1"/>
</dbReference>
<dbReference type="InterPro" id="IPR020841">
    <property type="entry name" value="PKS_Beta-ketoAc_synthase_dom"/>
</dbReference>
<dbReference type="SMART" id="SM01294">
    <property type="entry name" value="PKS_PP_betabranch"/>
    <property type="match status" value="2"/>
</dbReference>
<dbReference type="Pfam" id="PF16197">
    <property type="entry name" value="KAsynt_C_assoc"/>
    <property type="match status" value="2"/>
</dbReference>
<accession>A0ABV1UYQ1</accession>
<dbReference type="Pfam" id="PF00698">
    <property type="entry name" value="Acyl_transf_1"/>
    <property type="match status" value="2"/>
</dbReference>
<evidence type="ECO:0000256" key="9">
    <source>
        <dbReference type="SAM" id="MobiDB-lite"/>
    </source>
</evidence>
<dbReference type="Gene3D" id="3.40.366.10">
    <property type="entry name" value="Malonyl-Coenzyme A Acyl Carrier Protein, domain 2"/>
    <property type="match status" value="2"/>
</dbReference>
<keyword evidence="5" id="KW-0045">Antibiotic biosynthesis</keyword>
<dbReference type="Gene3D" id="3.40.47.10">
    <property type="match status" value="2"/>
</dbReference>
<dbReference type="Pfam" id="PF22953">
    <property type="entry name" value="SpnB_Rossmann"/>
    <property type="match status" value="1"/>
</dbReference>
<keyword evidence="6" id="KW-0511">Multifunctional enzyme</keyword>
<sequence>MGVNECGQGLTGVGRNAVAVVGMSCRVPGAEDLRSFWELLREGEHAISDAPADRWPTDILELARHRQGGFVDGVGDFDAGFFGISPREAAVMDPRQRMVLELSWAALEDAFLPPESLRGSTTAVFLGATGDDYASLVHRHGADALSHHSIAGLSRGLIANRISHQLGLHGPSMTVDTVQSSSLVAVHLACESLRSGAASLALAGGVHLNLVPESTIAFARSGALSPDCRSHTFDARANGFVRGEGAGVVVLKRLAEAIADGDHVYCVLLGGAVNHDGPGALTVPNAEAQSALLREACRDAGVSPAQVRYVELHGTGTRAGDPVEASALAEVFCESRDAAQPLLVGSVKTNIGHLDAAAGVLGLIKVALSVRHGLLPASLNYENPNPEIPLERWKLRVNSAAAQWPDGPRVAGVSSFGIGGTNCHLVVAAPEPRPEPQPSAEPAPGTPAPVLVSARGPQALRAQARRLHDWVRDDARLRPLDVGWSTATTRSSLKGRGVVLAADREELLDGLAALADGRPSARVVTGTAAEGGGVVWVFSGQGAHWVGMAKGLWETNKVFADRMDECERLLEEFAGWTLRDVLGDETALKRMDVVQPALFAVMVSLAEVWRSAGLEPDAVIGHSQGEIAAATAAGILTLTDGVRLIVARARVITEQLSGRGLMAVLDLPADQVDSFRVSIAAVNSPGSVVISGDPDGVRAAVADCRARDLRARIVPVDYASHSHHVESIRDEVLSGVAGAATTDTGVAFYSTVAAGRVDPATLDAEYWYRNLREPVRFADTVQALEADGYGVFVEVSPHPVLTMHIAATAGSAVVQPTLRRNEDETHRLLLSMAELHSRGVDLDWRGLFTGARRVPLPTYAFQRETYWVDGAAARTPVARAVPAAAAHETTLPEAAPAAGGMSEQDLWTLVRGEAAVLLGHADTARIGADNTFKELGFDSVTAVQLRDRLNTATGLQMPASLAYDHPTPAAVVRHIREQFSGRGEDRAAAEAVPVAAADEPIAIVGMSCRLPGGVATPDDLWRVVADGVDAITGFPEDRGWQVDAGADFVPAGGFLDDAADFDAGFFRISPREALAMDPQQRLALEAVWEALENAGQDPAELRRSSTAVFMGAMAQDYLPRLQDVSGNLAGHALTGGSGSVVSGRIAYSLGLEGPAVTVDTACSSSLVALHLAAQSLRSGDCTLALAGGVTVMSTPGMFVEFARQGGLAADGRCKAFSDAADGTGWSEGVGVLVLERLSDARRNGHRVLAVLRGSAINQDGESNGLTAPNGPSQERVIRQALASAGLSPSEVDAVEAHGTGTGLGDPIEAQALLSVYGQDREDPLWLGSLKSNIGHTQAAAGVAGVIKMITAMREGVLPRTLHAEQPSRKVDWSSGAVRLLAEQRDWPGADRPRRAGVSSFGISGTNAHVIIEQGDITESAAPSAAPPRGELVWPVSAHSANALAGQARKLADALAADPAAHPADVAVSLTTRRSSFDHRAVIIGADREELLAGLDALARGRRESRVVTGHASARPGIGVLFSGQGSQRLGMSRELIEAFPAFAEAWREVCAELDPLLEHRIGEVVSAEPGSEAAGLLDETATTQPALFAFEVAAYRLLTSLGVEPAVLVGHSIGELAAAHVAGVFSLADAARLVAARGRLMGALPRGGAMVAVQASEDEVRAALAGHEQAASVAAVNGPAAVVISGVAEVVDDVAAALAAEGRKTTRLRVSHAFHSPLMEPMLDEFRRVAESVTYTPARVAVVSNVSGAVAEPGELEQPGYWVRHVRDAVRFADGVAAAVKAGAEALVEVGPDGVLSAMAADTLTDGNVTAIPLVRKGRSEKRSAAEALARLHVAGVTVDWRAYLDAVGVGGRPVDLPTYAFDHQRYWAQPSKPHGDVASAGLEPVGHPFLSAATELAVGGQVAFSGRIDLVGEPWLADHAIFGNAVFPGAAVVEMALRAIEDTGCRVIEELTLHAPLTFADGAVHVQVVVGEAEQSGRRPLGVYSRPAAGGSGGWTRHAAGHVVPQAPVRAATVDVWPPQDAVPVDVSGFYPELVDRGYGYGPAFQGLRSMWRLGDDEVYGEVQLPEHVPHAKDGFAVHPALFDAALHPMLSLMVPDDPTQAVLPYSWAKVACHAHGGGRLRVRIARISDTEVSLAITGSDGAPVLTVESLALMPASADQLSRGSLADSLLAVRWVPAELGPQPAQAADFVHIEAGGHEDAPAAARASAREALELVQRRLSDHHDRPLVVVTRNAVAALPGETTDPALAPVLGMVRSAQAEHADQFVLVDTDGSEQSLHALETLDARIPQLAIRAGRAYLPRLVPVPASSAARPAWDPNGTVLLTGASGALGALLARHLVTEHGVRNLLLLSRSGAAGPAAELAELGANVTHAACDVSDAAALARQLARISQEAPLTAVVHMAGVLDDTTVELMTPERIDRVFAPKVDAAWHLHELTKGMELSAFVLYSSIVGVIGNAGQGNYAAANAFLNALAEHRAEAGLPAVSLAWGPWEIGMASTLGRADVARFRRHGMAPLTSARGTALFDAALASDESLQLPLQVDRGALWQDTVPALLHTLVQPASAPAPSGRPVAAEESGESPMARRLAVLSPEEQREELVTLLLETAAVVLGYPSAEDIDADMSFQEIGFDSLSGVEFRNQVKQDTGVHVPATVIYNYPTPAALAERVRELLFPEPEQAPDSTADLQDDGIDELDEIDEIDELDIEALVQRAISE</sequence>
<dbReference type="Pfam" id="PF02801">
    <property type="entry name" value="Ketoacyl-synt_C"/>
    <property type="match status" value="2"/>
</dbReference>
<evidence type="ECO:0000256" key="1">
    <source>
        <dbReference type="ARBA" id="ARBA00004792"/>
    </source>
</evidence>
<evidence type="ECO:0000256" key="6">
    <source>
        <dbReference type="ARBA" id="ARBA00023268"/>
    </source>
</evidence>
<dbReference type="InterPro" id="IPR032821">
    <property type="entry name" value="PKS_assoc"/>
</dbReference>
<dbReference type="InterPro" id="IPR013968">
    <property type="entry name" value="PKS_KR"/>
</dbReference>
<dbReference type="SMART" id="SM00826">
    <property type="entry name" value="PKS_DH"/>
    <property type="match status" value="1"/>
</dbReference>
<evidence type="ECO:0000259" key="11">
    <source>
        <dbReference type="PROSITE" id="PS52004"/>
    </source>
</evidence>
<feature type="active site" description="Proton donor; for dehydratase activity" evidence="8">
    <location>
        <position position="2085"/>
    </location>
</feature>
<dbReference type="SMART" id="SM00822">
    <property type="entry name" value="PKS_KR"/>
    <property type="match status" value="1"/>
</dbReference>
<feature type="region of interest" description="C-terminal hotdog fold" evidence="8">
    <location>
        <begin position="2023"/>
        <end position="2163"/>
    </location>
</feature>
<dbReference type="InterPro" id="IPR042104">
    <property type="entry name" value="PKS_dehydratase_sf"/>
</dbReference>
<dbReference type="InterPro" id="IPR014030">
    <property type="entry name" value="Ketoacyl_synth_N"/>
</dbReference>
<dbReference type="InterPro" id="IPR020807">
    <property type="entry name" value="PKS_DH"/>
</dbReference>
<dbReference type="InterPro" id="IPR036736">
    <property type="entry name" value="ACP-like_sf"/>
</dbReference>
<feature type="domain" description="Ketosynthase family 3 (KS3)" evidence="11">
    <location>
        <begin position="998"/>
        <end position="1413"/>
    </location>
</feature>
<dbReference type="PROSITE" id="PS00606">
    <property type="entry name" value="KS3_1"/>
    <property type="match status" value="1"/>
</dbReference>
<dbReference type="SUPFAM" id="SSF47336">
    <property type="entry name" value="ACP-like"/>
    <property type="match status" value="2"/>
</dbReference>
<dbReference type="Pfam" id="PF00550">
    <property type="entry name" value="PP-binding"/>
    <property type="match status" value="2"/>
</dbReference>
<dbReference type="PROSITE" id="PS00012">
    <property type="entry name" value="PHOSPHOPANTETHEINE"/>
    <property type="match status" value="1"/>
</dbReference>
<dbReference type="SUPFAM" id="SSF53901">
    <property type="entry name" value="Thiolase-like"/>
    <property type="match status" value="2"/>
</dbReference>
<dbReference type="InterPro" id="IPR020806">
    <property type="entry name" value="PKS_PP-bd"/>
</dbReference>
<dbReference type="Pfam" id="PF00109">
    <property type="entry name" value="ketoacyl-synt"/>
    <property type="match status" value="2"/>
</dbReference>
<evidence type="ECO:0000256" key="2">
    <source>
        <dbReference type="ARBA" id="ARBA00022450"/>
    </source>
</evidence>
<feature type="domain" description="PKS/mFAS DH" evidence="12">
    <location>
        <begin position="1888"/>
        <end position="2163"/>
    </location>
</feature>
<dbReference type="Gene3D" id="3.10.129.110">
    <property type="entry name" value="Polyketide synthase dehydratase"/>
    <property type="match status" value="1"/>
</dbReference>
<comment type="caution">
    <text evidence="13">The sequence shown here is derived from an EMBL/GenBank/DDBJ whole genome shotgun (WGS) entry which is preliminary data.</text>
</comment>
<dbReference type="Gene3D" id="1.10.1200.10">
    <property type="entry name" value="ACP-like"/>
    <property type="match status" value="2"/>
</dbReference>
<evidence type="ECO:0000259" key="10">
    <source>
        <dbReference type="PROSITE" id="PS50075"/>
    </source>
</evidence>
<dbReference type="RefSeq" id="WP_351977386.1">
    <property type="nucleotide sequence ID" value="NZ_JBEPBX010000020.1"/>
</dbReference>
<evidence type="ECO:0000256" key="8">
    <source>
        <dbReference type="PROSITE-ProRule" id="PRU01363"/>
    </source>
</evidence>
<feature type="domain" description="Carrier" evidence="10">
    <location>
        <begin position="2597"/>
        <end position="2672"/>
    </location>
</feature>
<dbReference type="SMART" id="SM00827">
    <property type="entry name" value="PKS_AT"/>
    <property type="match status" value="2"/>
</dbReference>
<feature type="region of interest" description="N-terminal hotdog fold" evidence="8">
    <location>
        <begin position="1888"/>
        <end position="2011"/>
    </location>
</feature>
<keyword evidence="3" id="KW-0597">Phosphoprotein</keyword>
<dbReference type="InterPro" id="IPR057326">
    <property type="entry name" value="KR_dom"/>
</dbReference>
<organism evidence="13 14">
    <name type="scientific">Streptomyces xantholiticus</name>
    <dbReference type="NCBI Taxonomy" id="68285"/>
    <lineage>
        <taxon>Bacteria</taxon>
        <taxon>Bacillati</taxon>
        <taxon>Actinomycetota</taxon>
        <taxon>Actinomycetes</taxon>
        <taxon>Kitasatosporales</taxon>
        <taxon>Streptomycetaceae</taxon>
        <taxon>Streptomyces</taxon>
    </lineage>
</organism>
<dbReference type="PROSITE" id="PS52019">
    <property type="entry name" value="PKS_MFAS_DH"/>
    <property type="match status" value="1"/>
</dbReference>
<dbReference type="InterPro" id="IPR006162">
    <property type="entry name" value="Ppantetheine_attach_site"/>
</dbReference>
<dbReference type="InterPro" id="IPR014031">
    <property type="entry name" value="Ketoacyl_synth_C"/>
</dbReference>
<evidence type="ECO:0000313" key="14">
    <source>
        <dbReference type="Proteomes" id="UP001445472"/>
    </source>
</evidence>
<dbReference type="SMART" id="SM00823">
    <property type="entry name" value="PKS_PP"/>
    <property type="match status" value="2"/>
</dbReference>
<keyword evidence="4" id="KW-0808">Transferase</keyword>
<gene>
    <name evidence="13" type="ORF">ABT276_21710</name>
</gene>